<gene>
    <name evidence="2" type="ORF">RND81_05G180700</name>
</gene>
<dbReference type="AlphaFoldDB" id="A0AAW1L248"/>
<feature type="compositionally biased region" description="Basic residues" evidence="1">
    <location>
        <begin position="86"/>
        <end position="95"/>
    </location>
</feature>
<protein>
    <submittedName>
        <fullName evidence="2">Uncharacterized protein</fullName>
    </submittedName>
</protein>
<accession>A0AAW1L248</accession>
<evidence type="ECO:0000313" key="2">
    <source>
        <dbReference type="EMBL" id="KAK9725969.1"/>
    </source>
</evidence>
<evidence type="ECO:0000313" key="3">
    <source>
        <dbReference type="Proteomes" id="UP001443914"/>
    </source>
</evidence>
<dbReference type="EMBL" id="JBDFQZ010000005">
    <property type="protein sequence ID" value="KAK9725969.1"/>
    <property type="molecule type" value="Genomic_DNA"/>
</dbReference>
<comment type="caution">
    <text evidence="2">The sequence shown here is derived from an EMBL/GenBank/DDBJ whole genome shotgun (WGS) entry which is preliminary data.</text>
</comment>
<sequence>MRIMVQIKVNEATTEHNRRLRQETTENFTFRASLFSFFRKLYQIIIYVYVDSPQQPPSHCSLLCPTAPHVCTQPAIATHPGGQTCHSKKLTKKKKMEPLSPPLLPLSDHPLPPASDTHHPDPSAQPLSCHIPFRQPNASTPTTPTMTSSMKPNCKILSK</sequence>
<reference evidence="2" key="1">
    <citation type="submission" date="2024-03" db="EMBL/GenBank/DDBJ databases">
        <title>WGS assembly of Saponaria officinalis var. Norfolk2.</title>
        <authorList>
            <person name="Jenkins J."/>
            <person name="Shu S."/>
            <person name="Grimwood J."/>
            <person name="Barry K."/>
            <person name="Goodstein D."/>
            <person name="Schmutz J."/>
            <person name="Leebens-Mack J."/>
            <person name="Osbourn A."/>
        </authorList>
    </citation>
    <scope>NUCLEOTIDE SEQUENCE [LARGE SCALE GENOMIC DNA]</scope>
    <source>
        <strain evidence="2">JIC</strain>
    </source>
</reference>
<keyword evidence="3" id="KW-1185">Reference proteome</keyword>
<organism evidence="2 3">
    <name type="scientific">Saponaria officinalis</name>
    <name type="common">Common soapwort</name>
    <name type="synonym">Lychnis saponaria</name>
    <dbReference type="NCBI Taxonomy" id="3572"/>
    <lineage>
        <taxon>Eukaryota</taxon>
        <taxon>Viridiplantae</taxon>
        <taxon>Streptophyta</taxon>
        <taxon>Embryophyta</taxon>
        <taxon>Tracheophyta</taxon>
        <taxon>Spermatophyta</taxon>
        <taxon>Magnoliopsida</taxon>
        <taxon>eudicotyledons</taxon>
        <taxon>Gunneridae</taxon>
        <taxon>Pentapetalae</taxon>
        <taxon>Caryophyllales</taxon>
        <taxon>Caryophyllaceae</taxon>
        <taxon>Caryophylleae</taxon>
        <taxon>Saponaria</taxon>
    </lineage>
</organism>
<feature type="compositionally biased region" description="Low complexity" evidence="1">
    <location>
        <begin position="139"/>
        <end position="150"/>
    </location>
</feature>
<dbReference type="Proteomes" id="UP001443914">
    <property type="component" value="Unassembled WGS sequence"/>
</dbReference>
<proteinExistence type="predicted"/>
<evidence type="ECO:0000256" key="1">
    <source>
        <dbReference type="SAM" id="MobiDB-lite"/>
    </source>
</evidence>
<feature type="region of interest" description="Disordered" evidence="1">
    <location>
        <begin position="81"/>
        <end position="159"/>
    </location>
</feature>
<name>A0AAW1L248_SAPOF</name>